<comment type="caution">
    <text evidence="2">The sequence shown here is derived from an EMBL/GenBank/DDBJ whole genome shotgun (WGS) entry which is preliminary data.</text>
</comment>
<dbReference type="InterPro" id="IPR025381">
    <property type="entry name" value="DUF4296"/>
</dbReference>
<gene>
    <name evidence="2" type="ORF">IPO85_18425</name>
</gene>
<reference evidence="2 3" key="1">
    <citation type="submission" date="2020-10" db="EMBL/GenBank/DDBJ databases">
        <title>Connecting structure to function with the recovery of over 1000 high-quality activated sludge metagenome-assembled genomes encoding full-length rRNA genes using long-read sequencing.</title>
        <authorList>
            <person name="Singleton C.M."/>
            <person name="Petriglieri F."/>
            <person name="Kristensen J.M."/>
            <person name="Kirkegaard R.H."/>
            <person name="Michaelsen T.Y."/>
            <person name="Andersen M.H."/>
            <person name="Karst S.M."/>
            <person name="Dueholm M.S."/>
            <person name="Nielsen P.H."/>
            <person name="Albertsen M."/>
        </authorList>
    </citation>
    <scope>NUCLEOTIDE SEQUENCE [LARGE SCALE GENOMIC DNA]</scope>
    <source>
        <strain evidence="2">Ribe_18-Q3-R11-54_BAT3C.373</strain>
    </source>
</reference>
<organism evidence="2 3">
    <name type="scientific">Candidatus Defluviibacterium haderslevense</name>
    <dbReference type="NCBI Taxonomy" id="2981993"/>
    <lineage>
        <taxon>Bacteria</taxon>
        <taxon>Pseudomonadati</taxon>
        <taxon>Bacteroidota</taxon>
        <taxon>Saprospiria</taxon>
        <taxon>Saprospirales</taxon>
        <taxon>Saprospiraceae</taxon>
        <taxon>Candidatus Defluviibacterium</taxon>
    </lineage>
</organism>
<protein>
    <submittedName>
        <fullName evidence="2">DUF4296 domain-containing protein</fullName>
    </submittedName>
</protein>
<accession>A0A9D7SE10</accession>
<evidence type="ECO:0000313" key="2">
    <source>
        <dbReference type="EMBL" id="MBK9719449.1"/>
    </source>
</evidence>
<dbReference type="EMBL" id="JADKFW010000021">
    <property type="protein sequence ID" value="MBK9719449.1"/>
    <property type="molecule type" value="Genomic_DNA"/>
</dbReference>
<dbReference type="Proteomes" id="UP000808349">
    <property type="component" value="Unassembled WGS sequence"/>
</dbReference>
<dbReference type="AlphaFoldDB" id="A0A9D7SE10"/>
<proteinExistence type="predicted"/>
<sequence>MKNFYLFFLFFVIVISCNRDQKKVPIQEDMMVNVLTDLYFVEAYFESLSGNLKDSMIAVKKLEVLAKYGLTDSIFTEAGKYYSRNDKLMEQIENKVVEQVDKLIKVDSLKQKN</sequence>
<evidence type="ECO:0000313" key="3">
    <source>
        <dbReference type="Proteomes" id="UP000808349"/>
    </source>
</evidence>
<name>A0A9D7SE10_9BACT</name>
<dbReference type="PROSITE" id="PS51257">
    <property type="entry name" value="PROKAR_LIPOPROTEIN"/>
    <property type="match status" value="1"/>
</dbReference>
<feature type="domain" description="DUF4296" evidence="1">
    <location>
        <begin position="26"/>
        <end position="102"/>
    </location>
</feature>
<dbReference type="Pfam" id="PF14129">
    <property type="entry name" value="DUF4296"/>
    <property type="match status" value="1"/>
</dbReference>
<evidence type="ECO:0000259" key="1">
    <source>
        <dbReference type="Pfam" id="PF14129"/>
    </source>
</evidence>